<name>A0A830CRM4_9LAMI</name>
<organism evidence="1 2">
    <name type="scientific">Phtheirospermum japonicum</name>
    <dbReference type="NCBI Taxonomy" id="374723"/>
    <lineage>
        <taxon>Eukaryota</taxon>
        <taxon>Viridiplantae</taxon>
        <taxon>Streptophyta</taxon>
        <taxon>Embryophyta</taxon>
        <taxon>Tracheophyta</taxon>
        <taxon>Spermatophyta</taxon>
        <taxon>Magnoliopsida</taxon>
        <taxon>eudicotyledons</taxon>
        <taxon>Gunneridae</taxon>
        <taxon>Pentapetalae</taxon>
        <taxon>asterids</taxon>
        <taxon>lamiids</taxon>
        <taxon>Lamiales</taxon>
        <taxon>Orobanchaceae</taxon>
        <taxon>Orobanchaceae incertae sedis</taxon>
        <taxon>Phtheirospermum</taxon>
    </lineage>
</organism>
<sequence>MPPVALLAETIHSSESNNVRGIFPKKDNPKVLALMQEGNSLLAIKVLVIDVKMQSAEIDEFIYHGCLIQPALLCHPNVTRQLCRAIEVSEYLVSLRNGGRPNRNCNSSHWVAGVLLPHRYHLHDTSIYDDLAFQTKPVTTFIVFILYKEILFCNCRSFWSIYDDLAFQTKPETTFIVFILYKEDERLEELLKKQEVYMVEIYNDEFIYLLLPMGARREKLEIKLSSVDLAGCEKVRKSQSSAYEAAHISFWTHLTWDHEIANMITAGIGSSS</sequence>
<dbReference type="Proteomes" id="UP000653305">
    <property type="component" value="Unassembled WGS sequence"/>
</dbReference>
<keyword evidence="2" id="KW-1185">Reference proteome</keyword>
<dbReference type="EMBL" id="BMAC01000620">
    <property type="protein sequence ID" value="GFQ00249.1"/>
    <property type="molecule type" value="Genomic_DNA"/>
</dbReference>
<comment type="caution">
    <text evidence="1">The sequence shown here is derived from an EMBL/GenBank/DDBJ whole genome shotgun (WGS) entry which is preliminary data.</text>
</comment>
<evidence type="ECO:0000313" key="2">
    <source>
        <dbReference type="Proteomes" id="UP000653305"/>
    </source>
</evidence>
<dbReference type="AlphaFoldDB" id="A0A830CRM4"/>
<gene>
    <name evidence="1" type="ORF">PHJA_002168900</name>
</gene>
<evidence type="ECO:0000313" key="1">
    <source>
        <dbReference type="EMBL" id="GFQ00249.1"/>
    </source>
</evidence>
<protein>
    <submittedName>
        <fullName evidence="1">Thermospermine synthase acaulis5</fullName>
    </submittedName>
</protein>
<reference evidence="1" key="1">
    <citation type="submission" date="2020-07" db="EMBL/GenBank/DDBJ databases">
        <title>Ethylene signaling mediates host invasion by parasitic plants.</title>
        <authorList>
            <person name="Yoshida S."/>
        </authorList>
    </citation>
    <scope>NUCLEOTIDE SEQUENCE</scope>
    <source>
        <strain evidence="1">Okayama</strain>
    </source>
</reference>
<accession>A0A830CRM4</accession>
<dbReference type="OrthoDB" id="38125at2759"/>
<proteinExistence type="predicted"/>